<dbReference type="RefSeq" id="WP_159460773.1">
    <property type="nucleotide sequence ID" value="NZ_FWXJ01000001.1"/>
</dbReference>
<accession>A0A1W1Y2C8</accession>
<keyword evidence="3" id="KW-1185">Reference proteome</keyword>
<dbReference type="Proteomes" id="UP000192708">
    <property type="component" value="Unassembled WGS sequence"/>
</dbReference>
<dbReference type="NCBIfam" id="TIGR01766">
    <property type="entry name" value="IS200/IS605 family accessory protein TnpB-like domain"/>
    <property type="match status" value="1"/>
</dbReference>
<gene>
    <name evidence="2" type="ORF">SAMN06296008_101143</name>
</gene>
<organism evidence="2 3">
    <name type="scientific">Polynucleobacter kasalickyi</name>
    <dbReference type="NCBI Taxonomy" id="1938817"/>
    <lineage>
        <taxon>Bacteria</taxon>
        <taxon>Pseudomonadati</taxon>
        <taxon>Pseudomonadota</taxon>
        <taxon>Betaproteobacteria</taxon>
        <taxon>Burkholderiales</taxon>
        <taxon>Burkholderiaceae</taxon>
        <taxon>Polynucleobacter</taxon>
    </lineage>
</organism>
<evidence type="ECO:0000313" key="2">
    <source>
        <dbReference type="EMBL" id="SMC30306.1"/>
    </source>
</evidence>
<reference evidence="2 3" key="1">
    <citation type="submission" date="2017-04" db="EMBL/GenBank/DDBJ databases">
        <authorList>
            <person name="Afonso C.L."/>
            <person name="Miller P.J."/>
            <person name="Scott M.A."/>
            <person name="Spackman E."/>
            <person name="Goraichik I."/>
            <person name="Dimitrov K.M."/>
            <person name="Suarez D.L."/>
            <person name="Swayne D.E."/>
        </authorList>
    </citation>
    <scope>NUCLEOTIDE SEQUENCE [LARGE SCALE GENOMIC DNA]</scope>
    <source>
        <strain evidence="2 3">VK13</strain>
    </source>
</reference>
<dbReference type="InterPro" id="IPR010095">
    <property type="entry name" value="Cas12f1-like_TNB"/>
</dbReference>
<proteinExistence type="predicted"/>
<keyword evidence="1" id="KW-0238">DNA-binding</keyword>
<name>A0A1W1Y2C8_9BURK</name>
<dbReference type="EMBL" id="FWXJ01000001">
    <property type="protein sequence ID" value="SMC30306.1"/>
    <property type="molecule type" value="Genomic_DNA"/>
</dbReference>
<dbReference type="OrthoDB" id="9119451at2"/>
<dbReference type="AlphaFoldDB" id="A0A1W1Y2C8"/>
<evidence type="ECO:0000313" key="3">
    <source>
        <dbReference type="Proteomes" id="UP000192708"/>
    </source>
</evidence>
<sequence length="541" mass="60972">MTESSVFTYQTRLDLSPEQLLALDALCDLHSRLERKLYAMQKAENLTRNELKRYFIEHFGISARMFNSIAISIDGKKQSIKELLTRYISETKVRIGKMRIKITNLKKRKSLSQKQLFSLHQYQRKLAILMSKLSDFEKQKEIKSYAICFGTRKLFHAQYHLEANGYQNHEEWQADWRASRANQCFFVGSKDESAGNMLCQLKQVDGHFSLQLRLPDSLNLGKYLHITALDFAYGKDNILAAINSCVRVERADGDMRKGKQRIGNALTYRFVRDQAGYRLFVSTNVIAPKRISNRNCGAIGVDLNSDHLAVSQIDHRGNWISSSQLPLHLHHKTSRQAGAIIGDQVKVLVELAKNTCRPIVMEQLDFSKKKAALSKSNPDYARMLSSLAYNKIIQTIKAACFRAGIEVIEVNPAFTSTIGAVNYAQAHGLSIHQAAAIAIARRGLGFSENPTKRVVFVPTRNGSHVTFPLPARNHRKHVWSHWSDIRKSLIAAQKAHTQSGNLPAPLSSMKNLSSANCVSGMQMPRVSQGLLLPDVDQIIPF</sequence>
<evidence type="ECO:0000256" key="1">
    <source>
        <dbReference type="ARBA" id="ARBA00023125"/>
    </source>
</evidence>
<dbReference type="STRING" id="1938817.SAMN06296008_101143"/>
<protein>
    <submittedName>
        <fullName evidence="2">Transposase, IS605 OrfB family, central region</fullName>
    </submittedName>
</protein>
<dbReference type="GO" id="GO:0003677">
    <property type="term" value="F:DNA binding"/>
    <property type="evidence" value="ECO:0007669"/>
    <property type="project" value="UniProtKB-KW"/>
</dbReference>